<reference evidence="1" key="1">
    <citation type="submission" date="2020-07" db="EMBL/GenBank/DDBJ databases">
        <title>Multicomponent nature underlies the extraordinary mechanical properties of spider dragline silk.</title>
        <authorList>
            <person name="Kono N."/>
            <person name="Nakamura H."/>
            <person name="Mori M."/>
            <person name="Yoshida Y."/>
            <person name="Ohtoshi R."/>
            <person name="Malay A.D."/>
            <person name="Moran D.A.P."/>
            <person name="Tomita M."/>
            <person name="Numata K."/>
            <person name="Arakawa K."/>
        </authorList>
    </citation>
    <scope>NUCLEOTIDE SEQUENCE</scope>
</reference>
<dbReference type="Proteomes" id="UP000887116">
    <property type="component" value="Unassembled WGS sequence"/>
</dbReference>
<name>A0A8X6H1S3_TRICU</name>
<dbReference type="AlphaFoldDB" id="A0A8X6H1S3"/>
<dbReference type="EMBL" id="BMAO01017331">
    <property type="protein sequence ID" value="GFR14939.1"/>
    <property type="molecule type" value="Genomic_DNA"/>
</dbReference>
<evidence type="ECO:0000313" key="1">
    <source>
        <dbReference type="EMBL" id="GFR14939.1"/>
    </source>
</evidence>
<organism evidence="1 2">
    <name type="scientific">Trichonephila clavata</name>
    <name type="common">Joro spider</name>
    <name type="synonym">Nephila clavata</name>
    <dbReference type="NCBI Taxonomy" id="2740835"/>
    <lineage>
        <taxon>Eukaryota</taxon>
        <taxon>Metazoa</taxon>
        <taxon>Ecdysozoa</taxon>
        <taxon>Arthropoda</taxon>
        <taxon>Chelicerata</taxon>
        <taxon>Arachnida</taxon>
        <taxon>Araneae</taxon>
        <taxon>Araneomorphae</taxon>
        <taxon>Entelegynae</taxon>
        <taxon>Araneoidea</taxon>
        <taxon>Nephilidae</taxon>
        <taxon>Trichonephila</taxon>
    </lineage>
</organism>
<gene>
    <name evidence="1" type="ORF">TNCT_500671</name>
</gene>
<sequence length="73" mass="8488">MESRLLSTILHNSSFDCGWGMLSYTDNYSCSKDQETLKWKEENMAQGLFADAFRGWVHLVILESTILQQRNEL</sequence>
<accession>A0A8X6H1S3</accession>
<evidence type="ECO:0000313" key="2">
    <source>
        <dbReference type="Proteomes" id="UP000887116"/>
    </source>
</evidence>
<proteinExistence type="predicted"/>
<keyword evidence="2" id="KW-1185">Reference proteome</keyword>
<comment type="caution">
    <text evidence="1">The sequence shown here is derived from an EMBL/GenBank/DDBJ whole genome shotgun (WGS) entry which is preliminary data.</text>
</comment>
<protein>
    <submittedName>
        <fullName evidence="1">Uncharacterized protein</fullName>
    </submittedName>
</protein>